<evidence type="ECO:0000256" key="3">
    <source>
        <dbReference type="ARBA" id="ARBA00022777"/>
    </source>
</evidence>
<dbReference type="InterPro" id="IPR011611">
    <property type="entry name" value="PfkB_dom"/>
</dbReference>
<organism evidence="5 6">
    <name type="scientific">Agaricicola taiwanensis</name>
    <dbReference type="NCBI Taxonomy" id="591372"/>
    <lineage>
        <taxon>Bacteria</taxon>
        <taxon>Pseudomonadati</taxon>
        <taxon>Pseudomonadota</taxon>
        <taxon>Alphaproteobacteria</taxon>
        <taxon>Rhodobacterales</taxon>
        <taxon>Paracoccaceae</taxon>
        <taxon>Agaricicola</taxon>
    </lineage>
</organism>
<dbReference type="Gene3D" id="3.40.1190.20">
    <property type="match status" value="1"/>
</dbReference>
<keyword evidence="6" id="KW-1185">Reference proteome</keyword>
<evidence type="ECO:0000256" key="1">
    <source>
        <dbReference type="ARBA" id="ARBA00010688"/>
    </source>
</evidence>
<reference evidence="5" key="2">
    <citation type="submission" date="2020-09" db="EMBL/GenBank/DDBJ databases">
        <authorList>
            <person name="Sun Q."/>
            <person name="Sedlacek I."/>
        </authorList>
    </citation>
    <scope>NUCLEOTIDE SEQUENCE</scope>
    <source>
        <strain evidence="5">CCM 7684</strain>
    </source>
</reference>
<gene>
    <name evidence="5" type="ORF">GCM10007276_02680</name>
</gene>
<dbReference type="Proteomes" id="UP000602745">
    <property type="component" value="Unassembled WGS sequence"/>
</dbReference>
<dbReference type="PANTHER" id="PTHR43320">
    <property type="entry name" value="SUGAR KINASE"/>
    <property type="match status" value="1"/>
</dbReference>
<dbReference type="EMBL" id="BMCP01000001">
    <property type="protein sequence ID" value="GGE29000.1"/>
    <property type="molecule type" value="Genomic_DNA"/>
</dbReference>
<dbReference type="RefSeq" id="WP_188407901.1">
    <property type="nucleotide sequence ID" value="NZ_BMCP01000001.1"/>
</dbReference>
<name>A0A8J2VKI9_9RHOB</name>
<keyword evidence="2" id="KW-0808">Transferase</keyword>
<protein>
    <submittedName>
        <fullName evidence="5">Adenosine kinase</fullName>
    </submittedName>
</protein>
<dbReference type="GO" id="GO:0016301">
    <property type="term" value="F:kinase activity"/>
    <property type="evidence" value="ECO:0007669"/>
    <property type="project" value="UniProtKB-KW"/>
</dbReference>
<dbReference type="InterPro" id="IPR052700">
    <property type="entry name" value="Carb_kinase_PfkB-like"/>
</dbReference>
<comment type="caution">
    <text evidence="5">The sequence shown here is derived from an EMBL/GenBank/DDBJ whole genome shotgun (WGS) entry which is preliminary data.</text>
</comment>
<feature type="domain" description="Carbohydrate kinase PfkB" evidence="4">
    <location>
        <begin position="56"/>
        <end position="318"/>
    </location>
</feature>
<evidence type="ECO:0000313" key="6">
    <source>
        <dbReference type="Proteomes" id="UP000602745"/>
    </source>
</evidence>
<sequence length="335" mass="34716">MTTSRFDVTALGNAIVDILARAEESDLVREGMVKGSMSLIDEARAEALYPAIGPTVLVSGGSAANTCAGVASLGGKAAFIGKVRNDALGVSFTHDIRAAGVHFTTAPAEEGPTTARCYILVTPDGERTMNTFLGASQHLGPDDVDPAIITDSQFIYLEGYLWDPPAAKLAFRRAAEIAHGAGRKVALSLSDSFCVGRYRAEFIELLRSGTVDVLFANEGEAMSLYETDDVVTALANLAKDAPVAVMTRSEKGAVVASGSSRVQVAAHPIERVVDATGAGDLFAAGFLTGLSRGSSHAEAARLGALCAAEILSHMGARPETSLKTLAAESGLFVAA</sequence>
<evidence type="ECO:0000259" key="4">
    <source>
        <dbReference type="Pfam" id="PF00294"/>
    </source>
</evidence>
<dbReference type="AlphaFoldDB" id="A0A8J2VKI9"/>
<reference evidence="5" key="1">
    <citation type="journal article" date="2014" name="Int. J. Syst. Evol. Microbiol.">
        <title>Complete genome sequence of Corynebacterium casei LMG S-19264T (=DSM 44701T), isolated from a smear-ripened cheese.</title>
        <authorList>
            <consortium name="US DOE Joint Genome Institute (JGI-PGF)"/>
            <person name="Walter F."/>
            <person name="Albersmeier A."/>
            <person name="Kalinowski J."/>
            <person name="Ruckert C."/>
        </authorList>
    </citation>
    <scope>NUCLEOTIDE SEQUENCE</scope>
    <source>
        <strain evidence="5">CCM 7684</strain>
    </source>
</reference>
<dbReference type="SUPFAM" id="SSF53613">
    <property type="entry name" value="Ribokinase-like"/>
    <property type="match status" value="1"/>
</dbReference>
<dbReference type="InterPro" id="IPR029056">
    <property type="entry name" value="Ribokinase-like"/>
</dbReference>
<evidence type="ECO:0000256" key="2">
    <source>
        <dbReference type="ARBA" id="ARBA00022679"/>
    </source>
</evidence>
<proteinExistence type="inferred from homology"/>
<accession>A0A8J2VKI9</accession>
<dbReference type="Pfam" id="PF00294">
    <property type="entry name" value="PfkB"/>
    <property type="match status" value="1"/>
</dbReference>
<keyword evidence="3 5" id="KW-0418">Kinase</keyword>
<dbReference type="PANTHER" id="PTHR43320:SF3">
    <property type="entry name" value="CARBOHYDRATE KINASE PFKB DOMAIN-CONTAINING PROTEIN"/>
    <property type="match status" value="1"/>
</dbReference>
<comment type="similarity">
    <text evidence="1">Belongs to the carbohydrate kinase PfkB family.</text>
</comment>
<evidence type="ECO:0000313" key="5">
    <source>
        <dbReference type="EMBL" id="GGE29000.1"/>
    </source>
</evidence>
<dbReference type="CDD" id="cd01168">
    <property type="entry name" value="adenosine_kinase"/>
    <property type="match status" value="1"/>
</dbReference>